<evidence type="ECO:0000313" key="2">
    <source>
        <dbReference type="EMBL" id="VDP57754.1"/>
    </source>
</evidence>
<keyword evidence="3" id="KW-1185">Reference proteome</keyword>
<dbReference type="Proteomes" id="UP000050761">
    <property type="component" value="Unassembled WGS sequence"/>
</dbReference>
<organism evidence="3 4">
    <name type="scientific">Heligmosomoides polygyrus</name>
    <name type="common">Parasitic roundworm</name>
    <dbReference type="NCBI Taxonomy" id="6339"/>
    <lineage>
        <taxon>Eukaryota</taxon>
        <taxon>Metazoa</taxon>
        <taxon>Ecdysozoa</taxon>
        <taxon>Nematoda</taxon>
        <taxon>Chromadorea</taxon>
        <taxon>Rhabditida</taxon>
        <taxon>Rhabditina</taxon>
        <taxon>Rhabditomorpha</taxon>
        <taxon>Strongyloidea</taxon>
        <taxon>Heligmosomidae</taxon>
        <taxon>Heligmosomoides</taxon>
    </lineage>
</organism>
<dbReference type="EMBL" id="UZAH01040046">
    <property type="protein sequence ID" value="VDP57754.1"/>
    <property type="molecule type" value="Genomic_DNA"/>
</dbReference>
<evidence type="ECO:0000256" key="1">
    <source>
        <dbReference type="SAM" id="MobiDB-lite"/>
    </source>
</evidence>
<accession>A0A183GUV4</accession>
<proteinExistence type="predicted"/>
<reference evidence="2 3" key="1">
    <citation type="submission" date="2018-11" db="EMBL/GenBank/DDBJ databases">
        <authorList>
            <consortium name="Pathogen Informatics"/>
        </authorList>
    </citation>
    <scope>NUCLEOTIDE SEQUENCE [LARGE SCALE GENOMIC DNA]</scope>
</reference>
<feature type="region of interest" description="Disordered" evidence="1">
    <location>
        <begin position="186"/>
        <end position="205"/>
    </location>
</feature>
<feature type="region of interest" description="Disordered" evidence="1">
    <location>
        <begin position="20"/>
        <end position="142"/>
    </location>
</feature>
<gene>
    <name evidence="2" type="ORF">HPBE_LOCUS26473</name>
</gene>
<protein>
    <submittedName>
        <fullName evidence="2 4">Uncharacterized protein</fullName>
    </submittedName>
</protein>
<dbReference type="AlphaFoldDB" id="A0A183GUV4"/>
<feature type="compositionally biased region" description="Basic residues" evidence="1">
    <location>
        <begin position="26"/>
        <end position="38"/>
    </location>
</feature>
<evidence type="ECO:0000313" key="3">
    <source>
        <dbReference type="Proteomes" id="UP000050761"/>
    </source>
</evidence>
<accession>A0A3P8FIG3</accession>
<dbReference type="WBParaSite" id="HPBE_0002647401-mRNA-1">
    <property type="protein sequence ID" value="HPBE_0002647401-mRNA-1"/>
    <property type="gene ID" value="HPBE_0002647401"/>
</dbReference>
<name>A0A183GUV4_HELPZ</name>
<evidence type="ECO:0000313" key="4">
    <source>
        <dbReference type="WBParaSite" id="HPBE_0002647401-mRNA-1"/>
    </source>
</evidence>
<feature type="compositionally biased region" description="Polar residues" evidence="1">
    <location>
        <begin position="71"/>
        <end position="80"/>
    </location>
</feature>
<reference evidence="4" key="2">
    <citation type="submission" date="2019-09" db="UniProtKB">
        <authorList>
            <consortium name="WormBaseParasite"/>
        </authorList>
    </citation>
    <scope>IDENTIFICATION</scope>
</reference>
<sequence>METQSDPIGLVPEDKYMESLAASGGSKKHSRSGAQKRTRFVDTGSTIGSAVSDHTPDNASDLEEEGAEQQEVGSISSSLEAPQEDRMLLLDEDGASTIPDNVSDVDEIGLSGRGSASLDGRESPLSQAPSQGLRDGQENEMADLGAVSTAAGSETDRAQRVLPSGVPVAVRKQNAEGLEEKFGKFTVPSSSQQNRRIDHKKKKRANKPYSLSYGAFVFGPLRSLPS</sequence>
<dbReference type="OrthoDB" id="10264848at2759"/>